<dbReference type="InterPro" id="IPR046342">
    <property type="entry name" value="CBS_dom_sf"/>
</dbReference>
<evidence type="ECO:0000313" key="5">
    <source>
        <dbReference type="Proteomes" id="UP000620075"/>
    </source>
</evidence>
<dbReference type="InterPro" id="IPR000644">
    <property type="entry name" value="CBS_dom"/>
</dbReference>
<dbReference type="PROSITE" id="PS51371">
    <property type="entry name" value="CBS"/>
    <property type="match status" value="2"/>
</dbReference>
<dbReference type="Pfam" id="PF00571">
    <property type="entry name" value="CBS"/>
    <property type="match status" value="2"/>
</dbReference>
<comment type="caution">
    <text evidence="4">The sequence shown here is derived from an EMBL/GenBank/DDBJ whole genome shotgun (WGS) entry which is preliminary data.</text>
</comment>
<evidence type="ECO:0000313" key="4">
    <source>
        <dbReference type="EMBL" id="MBJ7603982.1"/>
    </source>
</evidence>
<organism evidence="4 5">
    <name type="scientific">Candidatus Dormiibacter inghamiae</name>
    <dbReference type="NCBI Taxonomy" id="3127013"/>
    <lineage>
        <taxon>Bacteria</taxon>
        <taxon>Bacillati</taxon>
        <taxon>Candidatus Dormiibacterota</taxon>
        <taxon>Candidatus Dormibacteria</taxon>
        <taxon>Candidatus Dormibacterales</taxon>
        <taxon>Candidatus Dormibacteraceae</taxon>
        <taxon>Candidatus Dormiibacter</taxon>
    </lineage>
</organism>
<feature type="domain" description="CBS" evidence="3">
    <location>
        <begin position="9"/>
        <end position="65"/>
    </location>
</feature>
<gene>
    <name evidence="4" type="ORF">JF888_12430</name>
</gene>
<dbReference type="EMBL" id="JAEKNQ010000048">
    <property type="protein sequence ID" value="MBJ7603982.1"/>
    <property type="molecule type" value="Genomic_DNA"/>
</dbReference>
<feature type="domain" description="CBS" evidence="3">
    <location>
        <begin position="73"/>
        <end position="130"/>
    </location>
</feature>
<dbReference type="RefSeq" id="WP_338180827.1">
    <property type="nucleotide sequence ID" value="NZ_JAEKNQ010000048.1"/>
</dbReference>
<dbReference type="PANTHER" id="PTHR48108:SF34">
    <property type="entry name" value="CBS DOMAIN-CONTAINING PROTEIN YHCV"/>
    <property type="match status" value="1"/>
</dbReference>
<proteinExistence type="predicted"/>
<evidence type="ECO:0000256" key="2">
    <source>
        <dbReference type="PROSITE-ProRule" id="PRU00703"/>
    </source>
</evidence>
<keyword evidence="1" id="KW-0677">Repeat</keyword>
<dbReference type="Gene3D" id="3.10.580.10">
    <property type="entry name" value="CBS-domain"/>
    <property type="match status" value="1"/>
</dbReference>
<dbReference type="SUPFAM" id="SSF54631">
    <property type="entry name" value="CBS-domain pair"/>
    <property type="match status" value="1"/>
</dbReference>
<dbReference type="PANTHER" id="PTHR48108">
    <property type="entry name" value="CBS DOMAIN-CONTAINING PROTEIN CBSX2, CHLOROPLASTIC"/>
    <property type="match status" value="1"/>
</dbReference>
<dbReference type="AlphaFoldDB" id="A0A934NHT7"/>
<reference evidence="4 5" key="1">
    <citation type="submission" date="2020-10" db="EMBL/GenBank/DDBJ databases">
        <title>Ca. Dormibacterota MAGs.</title>
        <authorList>
            <person name="Montgomery K."/>
        </authorList>
    </citation>
    <scope>NUCLEOTIDE SEQUENCE [LARGE SCALE GENOMIC DNA]</scope>
    <source>
        <strain evidence="4">SC8811_S16_3</strain>
    </source>
</reference>
<evidence type="ECO:0000259" key="3">
    <source>
        <dbReference type="PROSITE" id="PS51371"/>
    </source>
</evidence>
<dbReference type="SMART" id="SM00116">
    <property type="entry name" value="CBS"/>
    <property type="match status" value="2"/>
</dbReference>
<dbReference type="InterPro" id="IPR051462">
    <property type="entry name" value="CBS_domain-containing"/>
</dbReference>
<sequence>MFKTVKDVMTEKPLALQAGTTLVEAAQAMRNHDVGNVLLLDNDTVVGIVTDRDIVIRSVAEGQDPGQTVLAQISSRDLTSLRMDQPVEEAVKLMEERAVRRLPVLDEAGRPLGIVSLGDLAVERDPSSALGQISEAEPNR</sequence>
<accession>A0A934NHT7</accession>
<keyword evidence="2" id="KW-0129">CBS domain</keyword>
<evidence type="ECO:0000256" key="1">
    <source>
        <dbReference type="ARBA" id="ARBA00022737"/>
    </source>
</evidence>
<protein>
    <submittedName>
        <fullName evidence="4">CBS domain-containing protein</fullName>
    </submittedName>
</protein>
<dbReference type="CDD" id="cd04622">
    <property type="entry name" value="CBS_pair_HRP1_like"/>
    <property type="match status" value="1"/>
</dbReference>
<dbReference type="Proteomes" id="UP000620075">
    <property type="component" value="Unassembled WGS sequence"/>
</dbReference>
<name>A0A934NHT7_9BACT</name>